<dbReference type="Proteomes" id="UP000424462">
    <property type="component" value="Chromosome"/>
</dbReference>
<organism evidence="10 11">
    <name type="scientific">Corynebacterium occultum</name>
    <dbReference type="NCBI Taxonomy" id="2675219"/>
    <lineage>
        <taxon>Bacteria</taxon>
        <taxon>Bacillati</taxon>
        <taxon>Actinomycetota</taxon>
        <taxon>Actinomycetes</taxon>
        <taxon>Mycobacteriales</taxon>
        <taxon>Corynebacteriaceae</taxon>
        <taxon>Corynebacterium</taxon>
    </lineage>
</organism>
<evidence type="ECO:0000256" key="5">
    <source>
        <dbReference type="ARBA" id="ARBA00022840"/>
    </source>
</evidence>
<dbReference type="GO" id="GO:0016787">
    <property type="term" value="F:hydrolase activity"/>
    <property type="evidence" value="ECO:0007669"/>
    <property type="project" value="UniProtKB-KW"/>
</dbReference>
<evidence type="ECO:0000256" key="3">
    <source>
        <dbReference type="ARBA" id="ARBA00022801"/>
    </source>
</evidence>
<feature type="domain" description="Helicase C-terminal" evidence="9">
    <location>
        <begin position="487"/>
        <end position="644"/>
    </location>
</feature>
<sequence length="711" mass="77310">MLGWSDERKLADILPAKEARAIKKAFGYTTAAELLQHYARDYSRHGSGVNVEAAAEGDVVTCVGEVTWANTSYTSTGKLMHRIVISDGRTMLTATFFQAKFPATQLKVGVRAMFSGKLGFYRDTPQISHPDYLLLPAEDQRGATRKVGTGGLRNLAAYGDISDVDALLSERDFLAVYPAKKGMTSWRLMGAIHQVLATLPKVEEPLGFTPEGMVSFDDAIRGIHEPGPEGPEAHRRRLKYNEALSLAIVMALRRADTENRRASACPPIAGGQQERLRAGLPFPLTRGQEQVIAEITADLSAVTPMSRLLQGEVGSGKTVVALLGMLQVVDAGRQCAMLAPTEVLAVQHGRSLTTMLMNAGVEASVVVLTGSMSVAQKRQALLDIVSGQADIVVGTHALIQDTVEFFDLGMVVVDEQHRFGVEQRDRLRGKGRDEMTPHLLVMTATPIPRTIAMTVFGDLAVSTLRELPGGRKPIQSSVVPATLRPKWMTRALERIREEVEAGHQAYVVCPRIEKEGGVLAVHDAFSRFSFEGLSLAVLHGRMSGEEKDRVMADFAAGGIDILVSTTVIEVGVDVPNATVMLVLEAENFGVSQLHQLRGRVGRGGHASLCLFHTGIEDELHPALGRLQAIADTSDGFRLAEIDLLSRQEGDVLGTSQSGTDRKVKMLSFTEDLEIIEQANRDAARLVARDRELAERLVTDIAVDNQEYLEKS</sequence>
<name>A0A6B8W114_9CORY</name>
<keyword evidence="1" id="KW-0547">Nucleotide-binding</keyword>
<dbReference type="SMART" id="SM00490">
    <property type="entry name" value="HELICc"/>
    <property type="match status" value="1"/>
</dbReference>
<keyword evidence="7" id="KW-0234">DNA repair</keyword>
<dbReference type="Gene3D" id="2.40.50.140">
    <property type="entry name" value="Nucleic acid-binding proteins"/>
    <property type="match status" value="1"/>
</dbReference>
<proteinExistence type="predicted"/>
<dbReference type="PROSITE" id="PS51192">
    <property type="entry name" value="HELICASE_ATP_BIND_1"/>
    <property type="match status" value="1"/>
</dbReference>
<dbReference type="InterPro" id="IPR045562">
    <property type="entry name" value="RecG_dom3_C"/>
</dbReference>
<evidence type="ECO:0000256" key="6">
    <source>
        <dbReference type="ARBA" id="ARBA00023125"/>
    </source>
</evidence>
<dbReference type="InterPro" id="IPR012340">
    <property type="entry name" value="NA-bd_OB-fold"/>
</dbReference>
<evidence type="ECO:0000313" key="10">
    <source>
        <dbReference type="EMBL" id="QGU07214.1"/>
    </source>
</evidence>
<protein>
    <submittedName>
        <fullName evidence="10">ATP-dependent DNA helicase RecG</fullName>
        <ecNumber evidence="10">3.6.4.12</ecNumber>
    </submittedName>
</protein>
<reference evidence="10 11" key="1">
    <citation type="submission" date="2019-11" db="EMBL/GenBank/DDBJ databases">
        <title>Complete genome sequence of Corynebacterium kalinowskii 1959, a novel Corynebacterium species isolated from soil of a small paddock in Vilsendorf, Germany.</title>
        <authorList>
            <person name="Schaffert L."/>
            <person name="Ruwe M."/>
            <person name="Milse J."/>
            <person name="Hanuschka K."/>
            <person name="Ortseifen V."/>
            <person name="Droste J."/>
            <person name="Brandt D."/>
            <person name="Schlueter L."/>
            <person name="Kutter Y."/>
            <person name="Vinke S."/>
            <person name="Viehoefer P."/>
            <person name="Jacob L."/>
            <person name="Luebke N.-C."/>
            <person name="Schulte-Berndt E."/>
            <person name="Hain C."/>
            <person name="Linder M."/>
            <person name="Schmidt P."/>
            <person name="Wollenschlaeger L."/>
            <person name="Luttermann T."/>
            <person name="Thieme E."/>
            <person name="Hassa J."/>
            <person name="Haak M."/>
            <person name="Wittchen M."/>
            <person name="Mentz A."/>
            <person name="Persicke M."/>
            <person name="Busche T."/>
            <person name="Ruckert C."/>
        </authorList>
    </citation>
    <scope>NUCLEOTIDE SEQUENCE [LARGE SCALE GENOMIC DNA]</scope>
    <source>
        <strain evidence="10 11">2039</strain>
    </source>
</reference>
<feature type="domain" description="Helicase ATP-binding" evidence="8">
    <location>
        <begin position="298"/>
        <end position="464"/>
    </location>
</feature>
<dbReference type="RefSeq" id="WP_156230729.1">
    <property type="nucleotide sequence ID" value="NZ_CP046455.1"/>
</dbReference>
<keyword evidence="5" id="KW-0067">ATP-binding</keyword>
<evidence type="ECO:0000256" key="1">
    <source>
        <dbReference type="ARBA" id="ARBA00022741"/>
    </source>
</evidence>
<dbReference type="GO" id="GO:0006281">
    <property type="term" value="P:DNA repair"/>
    <property type="evidence" value="ECO:0007669"/>
    <property type="project" value="UniProtKB-KW"/>
</dbReference>
<dbReference type="InterPro" id="IPR027417">
    <property type="entry name" value="P-loop_NTPase"/>
</dbReference>
<dbReference type="GO" id="GO:0003677">
    <property type="term" value="F:DNA binding"/>
    <property type="evidence" value="ECO:0007669"/>
    <property type="project" value="UniProtKB-KW"/>
</dbReference>
<dbReference type="GO" id="GO:0005524">
    <property type="term" value="F:ATP binding"/>
    <property type="evidence" value="ECO:0007669"/>
    <property type="project" value="UniProtKB-KW"/>
</dbReference>
<dbReference type="InterPro" id="IPR001650">
    <property type="entry name" value="Helicase_C-like"/>
</dbReference>
<dbReference type="SMART" id="SM00487">
    <property type="entry name" value="DEXDc"/>
    <property type="match status" value="1"/>
</dbReference>
<dbReference type="EC" id="3.6.4.12" evidence="10"/>
<dbReference type="CDD" id="cd04488">
    <property type="entry name" value="RecG_wedge_OBF"/>
    <property type="match status" value="1"/>
</dbReference>
<evidence type="ECO:0000259" key="9">
    <source>
        <dbReference type="PROSITE" id="PS51194"/>
    </source>
</evidence>
<dbReference type="InterPro" id="IPR014001">
    <property type="entry name" value="Helicase_ATP-bd"/>
</dbReference>
<accession>A0A6B8W114</accession>
<dbReference type="Pfam" id="PF00270">
    <property type="entry name" value="DEAD"/>
    <property type="match status" value="1"/>
</dbReference>
<keyword evidence="2" id="KW-0227">DNA damage</keyword>
<dbReference type="SUPFAM" id="SSF52540">
    <property type="entry name" value="P-loop containing nucleoside triphosphate hydrolases"/>
    <property type="match status" value="2"/>
</dbReference>
<dbReference type="PROSITE" id="PS51194">
    <property type="entry name" value="HELICASE_CTER"/>
    <property type="match status" value="1"/>
</dbReference>
<evidence type="ECO:0000256" key="7">
    <source>
        <dbReference type="ARBA" id="ARBA00023204"/>
    </source>
</evidence>
<dbReference type="KEGG" id="cok:COCCU_06375"/>
<dbReference type="EMBL" id="CP046455">
    <property type="protein sequence ID" value="QGU07214.1"/>
    <property type="molecule type" value="Genomic_DNA"/>
</dbReference>
<evidence type="ECO:0000256" key="2">
    <source>
        <dbReference type="ARBA" id="ARBA00022763"/>
    </source>
</evidence>
<dbReference type="CDD" id="cd17992">
    <property type="entry name" value="DEXHc_RecG"/>
    <property type="match status" value="1"/>
</dbReference>
<dbReference type="GO" id="GO:0003678">
    <property type="term" value="F:DNA helicase activity"/>
    <property type="evidence" value="ECO:0007669"/>
    <property type="project" value="UniProtKB-EC"/>
</dbReference>
<dbReference type="PANTHER" id="PTHR47964:SF1">
    <property type="entry name" value="ATP-DEPENDENT DNA HELICASE HOMOLOG RECG, CHLOROPLASTIC"/>
    <property type="match status" value="1"/>
</dbReference>
<dbReference type="PANTHER" id="PTHR47964">
    <property type="entry name" value="ATP-DEPENDENT DNA HELICASE HOMOLOG RECG, CHLOROPLASTIC"/>
    <property type="match status" value="1"/>
</dbReference>
<dbReference type="SUPFAM" id="SSF50249">
    <property type="entry name" value="Nucleic acid-binding proteins"/>
    <property type="match status" value="1"/>
</dbReference>
<dbReference type="InterPro" id="IPR011545">
    <property type="entry name" value="DEAD/DEAH_box_helicase_dom"/>
</dbReference>
<keyword evidence="3 10" id="KW-0378">Hydrolase</keyword>
<dbReference type="Pfam" id="PF00271">
    <property type="entry name" value="Helicase_C"/>
    <property type="match status" value="1"/>
</dbReference>
<dbReference type="InterPro" id="IPR047112">
    <property type="entry name" value="RecG/Mfd"/>
</dbReference>
<evidence type="ECO:0000256" key="4">
    <source>
        <dbReference type="ARBA" id="ARBA00022806"/>
    </source>
</evidence>
<dbReference type="Pfam" id="PF19833">
    <property type="entry name" value="RecG_dom3_C"/>
    <property type="match status" value="1"/>
</dbReference>
<dbReference type="AlphaFoldDB" id="A0A6B8W114"/>
<keyword evidence="4 10" id="KW-0347">Helicase</keyword>
<evidence type="ECO:0000259" key="8">
    <source>
        <dbReference type="PROSITE" id="PS51192"/>
    </source>
</evidence>
<keyword evidence="11" id="KW-1185">Reference proteome</keyword>
<keyword evidence="6" id="KW-0238">DNA-binding</keyword>
<gene>
    <name evidence="10" type="primary">recG</name>
    <name evidence="10" type="ORF">COCCU_06375</name>
</gene>
<evidence type="ECO:0000313" key="11">
    <source>
        <dbReference type="Proteomes" id="UP000424462"/>
    </source>
</evidence>
<dbReference type="Gene3D" id="3.40.50.300">
    <property type="entry name" value="P-loop containing nucleotide triphosphate hydrolases"/>
    <property type="match status" value="2"/>
</dbReference>